<dbReference type="SUPFAM" id="SSF56529">
    <property type="entry name" value="FAH"/>
    <property type="match status" value="1"/>
</dbReference>
<comment type="caution">
    <text evidence="3">The sequence shown here is derived from an EMBL/GenBank/DDBJ whole genome shotgun (WGS) entry which is preliminary data.</text>
</comment>
<keyword evidence="1" id="KW-0479">Metal-binding</keyword>
<dbReference type="AlphaFoldDB" id="A0A7X1FAN0"/>
<evidence type="ECO:0000313" key="4">
    <source>
        <dbReference type="Proteomes" id="UP000520156"/>
    </source>
</evidence>
<accession>A0A7X1FAN0</accession>
<gene>
    <name evidence="3" type="ORF">H7F49_17440</name>
</gene>
<dbReference type="EMBL" id="JACLAU010000049">
    <property type="protein sequence ID" value="MBC2653472.1"/>
    <property type="molecule type" value="Genomic_DNA"/>
</dbReference>
<evidence type="ECO:0000259" key="2">
    <source>
        <dbReference type="Pfam" id="PF01557"/>
    </source>
</evidence>
<dbReference type="GO" id="GO:0046872">
    <property type="term" value="F:metal ion binding"/>
    <property type="evidence" value="ECO:0007669"/>
    <property type="project" value="UniProtKB-KW"/>
</dbReference>
<feature type="domain" description="Fumarylacetoacetase-like C-terminal" evidence="2">
    <location>
        <begin position="30"/>
        <end position="229"/>
    </location>
</feature>
<keyword evidence="4" id="KW-1185">Reference proteome</keyword>
<keyword evidence="3" id="KW-0378">Hydrolase</keyword>
<protein>
    <submittedName>
        <fullName evidence="3">Fumarylacetoacetate hydrolase family protein</fullName>
    </submittedName>
</protein>
<sequence>MSQSPFAIAPRPVVSIPITAEEVRFPVSRIFCVGQNYAEHAREMGGMPEREPPFFFMKSAEALVTDGQAMVYPPLTANLHFEVELVVALSKGGSNIALTDALDHVFGYAVGLDMTRRDMQAEAKATRRPWDLSKNFANAGPLGPITRAASHPASSDTVTLEVDGVLRQAGTIGDMIWSVPEIIATLSRYQPLVAGDLIYTGTPAGVGPVAIGSEMVARIAGLPALHCAVIGPPGDFESGALCVLEP</sequence>
<dbReference type="GO" id="GO:0018773">
    <property type="term" value="F:acetylpyruvate hydrolase activity"/>
    <property type="evidence" value="ECO:0007669"/>
    <property type="project" value="TreeGrafter"/>
</dbReference>
<dbReference type="PANTHER" id="PTHR11820">
    <property type="entry name" value="ACYLPYRUVASE"/>
    <property type="match status" value="1"/>
</dbReference>
<organism evidence="3 4">
    <name type="scientific">Novosphingobium aerophilum</name>
    <dbReference type="NCBI Taxonomy" id="2839843"/>
    <lineage>
        <taxon>Bacteria</taxon>
        <taxon>Pseudomonadati</taxon>
        <taxon>Pseudomonadota</taxon>
        <taxon>Alphaproteobacteria</taxon>
        <taxon>Sphingomonadales</taxon>
        <taxon>Sphingomonadaceae</taxon>
        <taxon>Novosphingobium</taxon>
    </lineage>
</organism>
<dbReference type="Gene3D" id="3.90.850.10">
    <property type="entry name" value="Fumarylacetoacetase-like, C-terminal domain"/>
    <property type="match status" value="1"/>
</dbReference>
<dbReference type="PANTHER" id="PTHR11820:SF90">
    <property type="entry name" value="FLUTATHIONE S-TRANSFERASE"/>
    <property type="match status" value="1"/>
</dbReference>
<dbReference type="RefSeq" id="WP_185684848.1">
    <property type="nucleotide sequence ID" value="NZ_JACLAU010000049.1"/>
</dbReference>
<name>A0A7X1FAN0_9SPHN</name>
<evidence type="ECO:0000313" key="3">
    <source>
        <dbReference type="EMBL" id="MBC2653472.1"/>
    </source>
</evidence>
<proteinExistence type="predicted"/>
<dbReference type="InterPro" id="IPR036663">
    <property type="entry name" value="Fumarylacetoacetase_C_sf"/>
</dbReference>
<dbReference type="Pfam" id="PF01557">
    <property type="entry name" value="FAA_hydrolase"/>
    <property type="match status" value="1"/>
</dbReference>
<dbReference type="InterPro" id="IPR011234">
    <property type="entry name" value="Fumarylacetoacetase-like_C"/>
</dbReference>
<evidence type="ECO:0000256" key="1">
    <source>
        <dbReference type="ARBA" id="ARBA00022723"/>
    </source>
</evidence>
<reference evidence="3 4" key="1">
    <citation type="submission" date="2020-08" db="EMBL/GenBank/DDBJ databases">
        <title>The genome sequence of Novosphingobium flavum 4Y4.</title>
        <authorList>
            <person name="Liu Y."/>
        </authorList>
    </citation>
    <scope>NUCLEOTIDE SEQUENCE [LARGE SCALE GENOMIC DNA]</scope>
    <source>
        <strain evidence="3 4">4Y4</strain>
    </source>
</reference>
<dbReference type="Proteomes" id="UP000520156">
    <property type="component" value="Unassembled WGS sequence"/>
</dbReference>